<dbReference type="Pfam" id="PF08241">
    <property type="entry name" value="Methyltransf_11"/>
    <property type="match status" value="1"/>
</dbReference>
<dbReference type="Gene3D" id="3.40.50.150">
    <property type="entry name" value="Vaccinia Virus protein VP39"/>
    <property type="match status" value="1"/>
</dbReference>
<evidence type="ECO:0000313" key="2">
    <source>
        <dbReference type="EMBL" id="BDH79453.1"/>
    </source>
</evidence>
<dbReference type="InterPro" id="IPR013216">
    <property type="entry name" value="Methyltransf_11"/>
</dbReference>
<dbReference type="PANTHER" id="PTHR43591:SF24">
    <property type="entry name" value="2-METHOXY-6-POLYPRENYL-1,4-BENZOQUINOL METHYLASE, MITOCHONDRIAL"/>
    <property type="match status" value="1"/>
</dbReference>
<dbReference type="PANTHER" id="PTHR43591">
    <property type="entry name" value="METHYLTRANSFERASE"/>
    <property type="match status" value="1"/>
</dbReference>
<accession>A0ABM7YDH2</accession>
<sequence>MIKMKLKECAGKNTHKKVLDLMKTKKRGRVLDIAAGYGNISLQLKRMGFDVTAADINPNLFKPKNIECIKVDANKKLPFGPESFDYVVSVETVEHLKNPWFFIDEIHRILKEKGTCIITSPNVETLQNRLFYLLKGKFNWFHTEEALEDHKTPIFSWIFRYMVKEKFLIKKETFNAGEVIGFLPRIGIEIRLPIKGGNLFGEIRIIEMVKK</sequence>
<gene>
    <name evidence="2" type="ORF">MTTB_08320</name>
</gene>
<evidence type="ECO:0000313" key="3">
    <source>
        <dbReference type="Proteomes" id="UP000831817"/>
    </source>
</evidence>
<proteinExistence type="predicted"/>
<dbReference type="InterPro" id="IPR029063">
    <property type="entry name" value="SAM-dependent_MTases_sf"/>
</dbReference>
<organism evidence="2 3">
    <name type="scientific">Methanothermobacter tenebrarum</name>
    <dbReference type="NCBI Taxonomy" id="680118"/>
    <lineage>
        <taxon>Archaea</taxon>
        <taxon>Methanobacteriati</taxon>
        <taxon>Methanobacteriota</taxon>
        <taxon>Methanomada group</taxon>
        <taxon>Methanobacteria</taxon>
        <taxon>Methanobacteriales</taxon>
        <taxon>Methanobacteriaceae</taxon>
        <taxon>Methanothermobacter</taxon>
    </lineage>
</organism>
<keyword evidence="3" id="KW-1185">Reference proteome</keyword>
<dbReference type="Proteomes" id="UP000831817">
    <property type="component" value="Chromosome"/>
</dbReference>
<feature type="domain" description="Methyltransferase type 11" evidence="1">
    <location>
        <begin position="31"/>
        <end position="118"/>
    </location>
</feature>
<reference evidence="2 3" key="1">
    <citation type="submission" date="2022-04" db="EMBL/GenBank/DDBJ databases">
        <title>Complete genome of Methanothermobacter tenebrarum strain RMAS.</title>
        <authorList>
            <person name="Nakamura K."/>
            <person name="Oshima K."/>
            <person name="Hattori M."/>
            <person name="Kamagata Y."/>
            <person name="Takamizawa K."/>
        </authorList>
    </citation>
    <scope>NUCLEOTIDE SEQUENCE [LARGE SCALE GENOMIC DNA]</scope>
    <source>
        <strain evidence="2 3">RMAS</strain>
    </source>
</reference>
<name>A0ABM7YDH2_9EURY</name>
<dbReference type="EMBL" id="AP025698">
    <property type="protein sequence ID" value="BDH79453.1"/>
    <property type="molecule type" value="Genomic_DNA"/>
</dbReference>
<evidence type="ECO:0000259" key="1">
    <source>
        <dbReference type="Pfam" id="PF08241"/>
    </source>
</evidence>
<protein>
    <recommendedName>
        <fullName evidence="1">Methyltransferase type 11 domain-containing protein</fullName>
    </recommendedName>
</protein>
<dbReference type="SUPFAM" id="SSF53335">
    <property type="entry name" value="S-adenosyl-L-methionine-dependent methyltransferases"/>
    <property type="match status" value="1"/>
</dbReference>
<dbReference type="CDD" id="cd02440">
    <property type="entry name" value="AdoMet_MTases"/>
    <property type="match status" value="1"/>
</dbReference>